<dbReference type="RefSeq" id="WP_296942957.1">
    <property type="nucleotide sequence ID" value="NZ_LT599032.1"/>
</dbReference>
<feature type="chain" id="PRO_5012510336" description="Outer membrane protein beta-barrel domain-containing protein" evidence="1">
    <location>
        <begin position="26"/>
        <end position="214"/>
    </location>
</feature>
<feature type="signal peptide" evidence="1">
    <location>
        <begin position="1"/>
        <end position="25"/>
    </location>
</feature>
<proteinExistence type="predicted"/>
<dbReference type="AlphaFoldDB" id="A0A212JYN6"/>
<sequence>MKLLNFKYKLYLSILAMLLITNTLAAQNGYDRRIEKYKSQWENLIPNYTKVQYAGGMGLISLGLGWDYGKNNQWETDIFFGYLPKYSTKRSKITFTLKQNFIPWKKDLNRHFSIDPLATGLYVNTIFDGDFWVSEPDKYPSSYYSFSTKMRFNIYLGQRITYNIPPDKRFFAKSLTLFYEISSNDLYIASAFTNSYLGPKEYLRLSFGLKMLMF</sequence>
<evidence type="ECO:0008006" key="3">
    <source>
        <dbReference type="Google" id="ProtNLM"/>
    </source>
</evidence>
<accession>A0A212JYN6</accession>
<dbReference type="EMBL" id="FLUM01000003">
    <property type="protein sequence ID" value="SBW04462.1"/>
    <property type="molecule type" value="Genomic_DNA"/>
</dbReference>
<protein>
    <recommendedName>
        <fullName evidence="3">Outer membrane protein beta-barrel domain-containing protein</fullName>
    </recommendedName>
</protein>
<gene>
    <name evidence="2" type="ORF">KL86DYS1_30847</name>
</gene>
<evidence type="ECO:0000313" key="2">
    <source>
        <dbReference type="EMBL" id="SBW04462.1"/>
    </source>
</evidence>
<organism evidence="2">
    <name type="scientific">uncultured Dysgonomonas sp</name>
    <dbReference type="NCBI Taxonomy" id="206096"/>
    <lineage>
        <taxon>Bacteria</taxon>
        <taxon>Pseudomonadati</taxon>
        <taxon>Bacteroidota</taxon>
        <taxon>Bacteroidia</taxon>
        <taxon>Bacteroidales</taxon>
        <taxon>Dysgonomonadaceae</taxon>
        <taxon>Dysgonomonas</taxon>
        <taxon>environmental samples</taxon>
    </lineage>
</organism>
<keyword evidence="1" id="KW-0732">Signal</keyword>
<reference evidence="2" key="1">
    <citation type="submission" date="2016-04" db="EMBL/GenBank/DDBJ databases">
        <authorList>
            <person name="Evans L.H."/>
            <person name="Alamgir A."/>
            <person name="Owens N."/>
            <person name="Weber N.D."/>
            <person name="Virtaneva K."/>
            <person name="Barbian K."/>
            <person name="Babar A."/>
            <person name="Rosenke K."/>
        </authorList>
    </citation>
    <scope>NUCLEOTIDE SEQUENCE</scope>
    <source>
        <strain evidence="2">86-1</strain>
    </source>
</reference>
<evidence type="ECO:0000256" key="1">
    <source>
        <dbReference type="SAM" id="SignalP"/>
    </source>
</evidence>
<name>A0A212JYN6_9BACT</name>